<feature type="repeat" description="Solcar" evidence="14">
    <location>
        <begin position="62"/>
        <end position="155"/>
    </location>
</feature>
<feature type="region of interest" description="Disordered" evidence="17">
    <location>
        <begin position="1"/>
        <end position="56"/>
    </location>
</feature>
<dbReference type="InterPro" id="IPR018108">
    <property type="entry name" value="MCP_transmembrane"/>
</dbReference>
<feature type="compositionally biased region" description="Low complexity" evidence="17">
    <location>
        <begin position="23"/>
        <end position="41"/>
    </location>
</feature>
<evidence type="ECO:0000256" key="17">
    <source>
        <dbReference type="SAM" id="MobiDB-lite"/>
    </source>
</evidence>
<dbReference type="GO" id="GO:0005471">
    <property type="term" value="F:ATP:ADP antiporter activity"/>
    <property type="evidence" value="ECO:0007669"/>
    <property type="project" value="UniProtKB-UniRule"/>
</dbReference>
<evidence type="ECO:0000256" key="8">
    <source>
        <dbReference type="ARBA" id="ARBA00022792"/>
    </source>
</evidence>
<feature type="repeat" description="Solcar" evidence="14">
    <location>
        <begin position="264"/>
        <end position="350"/>
    </location>
</feature>
<evidence type="ECO:0000256" key="3">
    <source>
        <dbReference type="ARBA" id="ARBA00011245"/>
    </source>
</evidence>
<dbReference type="PANTHER" id="PTHR45635">
    <property type="entry name" value="ADP,ATP CARRIER PROTEIN 1-RELATED-RELATED"/>
    <property type="match status" value="1"/>
</dbReference>
<evidence type="ECO:0000256" key="12">
    <source>
        <dbReference type="ARBA" id="ARBA00024143"/>
    </source>
</evidence>
<keyword evidence="10" id="KW-0496">Mitochondrion</keyword>
<keyword evidence="9 16" id="KW-1133">Transmembrane helix</keyword>
<comment type="catalytic activity">
    <reaction evidence="12">
        <text>ADP(in) + ATP(out) = ADP(out) + ATP(in)</text>
        <dbReference type="Rhea" id="RHEA:34999"/>
        <dbReference type="ChEBI" id="CHEBI:30616"/>
        <dbReference type="ChEBI" id="CHEBI:456216"/>
    </reaction>
    <physiologicalReaction direction="left-to-right" evidence="12">
        <dbReference type="Rhea" id="RHEA:35000"/>
    </physiologicalReaction>
</comment>
<dbReference type="GO" id="GO:0005743">
    <property type="term" value="C:mitochondrial inner membrane"/>
    <property type="evidence" value="ECO:0007669"/>
    <property type="project" value="UniProtKB-SubCell"/>
</dbReference>
<evidence type="ECO:0000256" key="16">
    <source>
        <dbReference type="RuleBase" id="RU368008"/>
    </source>
</evidence>
<comment type="subcellular location">
    <subcellularLocation>
        <location evidence="16">Membrane</location>
        <topology evidence="16">Multi-pass membrane protein</topology>
    </subcellularLocation>
    <subcellularLocation>
        <location evidence="1">Mitochondrion inner membrane</location>
        <topology evidence="1">Multi-pass membrane protein</topology>
    </subcellularLocation>
</comment>
<dbReference type="InterPro" id="IPR002067">
    <property type="entry name" value="MCP"/>
</dbReference>
<proteinExistence type="inferred from homology"/>
<evidence type="ECO:0000313" key="18">
    <source>
        <dbReference type="EMBL" id="KAK0530237.1"/>
    </source>
</evidence>
<evidence type="ECO:0000256" key="10">
    <source>
        <dbReference type="ARBA" id="ARBA00023128"/>
    </source>
</evidence>
<evidence type="ECO:0000256" key="13">
    <source>
        <dbReference type="ARBA" id="ARBA00045250"/>
    </source>
</evidence>
<dbReference type="PRINTS" id="PR00927">
    <property type="entry name" value="ADPTRNSLCASE"/>
</dbReference>
<comment type="caution">
    <text evidence="16">Lacks conserved residue(s) required for the propagation of feature annotation.</text>
</comment>
<feature type="transmembrane region" description="Helical" evidence="16">
    <location>
        <begin position="227"/>
        <end position="245"/>
    </location>
</feature>
<feature type="repeat" description="Solcar" evidence="14">
    <location>
        <begin position="166"/>
        <end position="256"/>
    </location>
</feature>
<evidence type="ECO:0000256" key="14">
    <source>
        <dbReference type="PROSITE-ProRule" id="PRU00282"/>
    </source>
</evidence>
<comment type="caution">
    <text evidence="18">The sequence shown here is derived from an EMBL/GenBank/DDBJ whole genome shotgun (WGS) entry which is preliminary data.</text>
</comment>
<dbReference type="Gene3D" id="1.50.40.10">
    <property type="entry name" value="Mitochondrial carrier domain"/>
    <property type="match status" value="1"/>
</dbReference>
<sequence>MPSLAAEEDRKKIEEQGSASKLASAATRADTAAATMTSTSSLPKRRKKHEEDIGTDAAQGASKFMGRAIMGGVAAGVSKIVAAPVERVKLLLQSQDELISQGRLDRRYAGIGDCFRRVYASEGVLSFWRGTSANVIRIAPTHALNFSTKPLYQKVFGVAHDAPFFHQLISKVASGGAAGATSAVVVYPLDLARTRLANDTKNASGARQFSGLLDVFRQIYKVDGLPGWYRGIIPCIIGAALYRGLEFGIYDAAKPILLVGPLESSFPASFALGYMCTVTAGLAVYPFDSARRRMMMTSGQAKHYDGFIDAFRSIIRQGGLKSLYSGAGANVLRGIAGAGALSGYDVLSNAAIRAKEKLYDAKEEQ</sequence>
<dbReference type="InterPro" id="IPR002113">
    <property type="entry name" value="ADT_euk_type"/>
</dbReference>
<keyword evidence="8" id="KW-0999">Mitochondrion inner membrane</keyword>
<dbReference type="PANTHER" id="PTHR45635:SF14">
    <property type="entry name" value="ADP_ATP TRANSLOCASE"/>
    <property type="match status" value="1"/>
</dbReference>
<dbReference type="Proteomes" id="UP001176521">
    <property type="component" value="Unassembled WGS sequence"/>
</dbReference>
<dbReference type="GO" id="GO:1990544">
    <property type="term" value="P:mitochondrial ATP transmembrane transport"/>
    <property type="evidence" value="ECO:0007669"/>
    <property type="project" value="InterPro"/>
</dbReference>
<dbReference type="InterPro" id="IPR023395">
    <property type="entry name" value="MCP_dom_sf"/>
</dbReference>
<dbReference type="AlphaFoldDB" id="A0AAN6GBW4"/>
<evidence type="ECO:0000256" key="15">
    <source>
        <dbReference type="RuleBase" id="RU000488"/>
    </source>
</evidence>
<comment type="similarity">
    <text evidence="2 15">Belongs to the mitochondrial carrier (TC 2.A.29) family.</text>
</comment>
<keyword evidence="11 14" id="KW-0472">Membrane</keyword>
<dbReference type="GO" id="GO:0140021">
    <property type="term" value="P:mitochondrial ADP transmembrane transport"/>
    <property type="evidence" value="ECO:0007669"/>
    <property type="project" value="InterPro"/>
</dbReference>
<keyword evidence="5" id="KW-0050">Antiport</keyword>
<evidence type="ECO:0000313" key="19">
    <source>
        <dbReference type="Proteomes" id="UP001176521"/>
    </source>
</evidence>
<dbReference type="Pfam" id="PF00153">
    <property type="entry name" value="Mito_carr"/>
    <property type="match status" value="3"/>
</dbReference>
<comment type="subunit">
    <text evidence="3 16">Monomer.</text>
</comment>
<keyword evidence="19" id="KW-1185">Reference proteome</keyword>
<reference evidence="18" key="1">
    <citation type="journal article" date="2023" name="PhytoFront">
        <title>Draft Genome Resources of Seven Strains of Tilletia horrida, Causal Agent of Kernel Smut of Rice.</title>
        <authorList>
            <person name="Khanal S."/>
            <person name="Antony Babu S."/>
            <person name="Zhou X.G."/>
        </authorList>
    </citation>
    <scope>NUCLEOTIDE SEQUENCE</scope>
    <source>
        <strain evidence="18">TX3</strain>
    </source>
</reference>
<protein>
    <recommendedName>
        <fullName evidence="16">ADP/ATP translocase</fullName>
    </recommendedName>
    <alternativeName>
        <fullName evidence="16">ADP,ATP carrier protein</fullName>
    </alternativeName>
</protein>
<keyword evidence="6 14" id="KW-0812">Transmembrane</keyword>
<evidence type="ECO:0000256" key="2">
    <source>
        <dbReference type="ARBA" id="ARBA00006375"/>
    </source>
</evidence>
<evidence type="ECO:0000256" key="6">
    <source>
        <dbReference type="ARBA" id="ARBA00022692"/>
    </source>
</evidence>
<keyword evidence="7" id="KW-0677">Repeat</keyword>
<accession>A0AAN6GBW4</accession>
<comment type="function">
    <text evidence="13">ADP:ATP antiporter that mediates import of ADP into the mitochondrial matrix for ATP synthesis, and export of ATP out to fuel the cell. Cycles between the cytoplasmic-open state (c-state) and the matrix-open state (m-state): operates by the alternating access mechanism with a single substrate-binding site intermittently exposed to either the cytosolic (c-state) or matrix (m-state) side of the inner mitochondrial membrane.</text>
</comment>
<evidence type="ECO:0000256" key="9">
    <source>
        <dbReference type="ARBA" id="ARBA00022989"/>
    </source>
</evidence>
<keyword evidence="4 15" id="KW-0813">Transport</keyword>
<evidence type="ECO:0000256" key="7">
    <source>
        <dbReference type="ARBA" id="ARBA00022737"/>
    </source>
</evidence>
<gene>
    <name evidence="18" type="primary">PET9_2</name>
    <name evidence="18" type="ORF">OC842_003997</name>
</gene>
<name>A0AAN6GBW4_9BASI</name>
<feature type="transmembrane region" description="Helical" evidence="16">
    <location>
        <begin position="265"/>
        <end position="287"/>
    </location>
</feature>
<dbReference type="PRINTS" id="PR00926">
    <property type="entry name" value="MITOCARRIER"/>
</dbReference>
<evidence type="ECO:0000256" key="4">
    <source>
        <dbReference type="ARBA" id="ARBA00022448"/>
    </source>
</evidence>
<dbReference type="PROSITE" id="PS50920">
    <property type="entry name" value="SOLCAR"/>
    <property type="match status" value="3"/>
</dbReference>
<evidence type="ECO:0000256" key="1">
    <source>
        <dbReference type="ARBA" id="ARBA00004448"/>
    </source>
</evidence>
<evidence type="ECO:0000256" key="5">
    <source>
        <dbReference type="ARBA" id="ARBA00022449"/>
    </source>
</evidence>
<dbReference type="SUPFAM" id="SSF103506">
    <property type="entry name" value="Mitochondrial carrier"/>
    <property type="match status" value="1"/>
</dbReference>
<organism evidence="18 19">
    <name type="scientific">Tilletia horrida</name>
    <dbReference type="NCBI Taxonomy" id="155126"/>
    <lineage>
        <taxon>Eukaryota</taxon>
        <taxon>Fungi</taxon>
        <taxon>Dikarya</taxon>
        <taxon>Basidiomycota</taxon>
        <taxon>Ustilaginomycotina</taxon>
        <taxon>Exobasidiomycetes</taxon>
        <taxon>Tilletiales</taxon>
        <taxon>Tilletiaceae</taxon>
        <taxon>Tilletia</taxon>
    </lineage>
</organism>
<dbReference type="EMBL" id="JAPDMQ010000220">
    <property type="protein sequence ID" value="KAK0530237.1"/>
    <property type="molecule type" value="Genomic_DNA"/>
</dbReference>
<comment type="function">
    <text evidence="16">Catalyzes the exchange of ADP and ATP across the membrane.</text>
</comment>
<evidence type="ECO:0000256" key="11">
    <source>
        <dbReference type="ARBA" id="ARBA00023136"/>
    </source>
</evidence>